<dbReference type="Pfam" id="PF06835">
    <property type="entry name" value="LptC"/>
    <property type="match status" value="1"/>
</dbReference>
<name>A0A521AUC0_9RHOB</name>
<keyword evidence="3" id="KW-1185">Reference proteome</keyword>
<evidence type="ECO:0000313" key="3">
    <source>
        <dbReference type="Proteomes" id="UP000316030"/>
    </source>
</evidence>
<evidence type="ECO:0000313" key="2">
    <source>
        <dbReference type="EMBL" id="SMO38394.1"/>
    </source>
</evidence>
<evidence type="ECO:0000256" key="1">
    <source>
        <dbReference type="SAM" id="Phobius"/>
    </source>
</evidence>
<keyword evidence="1" id="KW-1133">Transmembrane helix</keyword>
<dbReference type="OrthoDB" id="7871110at2"/>
<reference evidence="2 3" key="1">
    <citation type="submission" date="2017-05" db="EMBL/GenBank/DDBJ databases">
        <authorList>
            <person name="Varghese N."/>
            <person name="Submissions S."/>
        </authorList>
    </citation>
    <scope>NUCLEOTIDE SEQUENCE [LARGE SCALE GENOMIC DNA]</scope>
    <source>
        <strain evidence="2 3">DSM 29506</strain>
    </source>
</reference>
<keyword evidence="1" id="KW-0812">Transmembrane</keyword>
<accession>A0A521AUC0</accession>
<dbReference type="AlphaFoldDB" id="A0A521AUC0"/>
<dbReference type="Proteomes" id="UP000316030">
    <property type="component" value="Unassembled WGS sequence"/>
</dbReference>
<dbReference type="Gene3D" id="2.60.450.10">
    <property type="entry name" value="Lipopolysaccharide (LPS) transport protein A like domain"/>
    <property type="match status" value="1"/>
</dbReference>
<dbReference type="EMBL" id="FXTO01000001">
    <property type="protein sequence ID" value="SMO38394.1"/>
    <property type="molecule type" value="Genomic_DNA"/>
</dbReference>
<protein>
    <submittedName>
        <fullName evidence="2">Lipopolysaccharide export system protein LptC</fullName>
    </submittedName>
</protein>
<keyword evidence="1" id="KW-0472">Membrane</keyword>
<dbReference type="RefSeq" id="WP_142491667.1">
    <property type="nucleotide sequence ID" value="NZ_FXTO01000001.1"/>
</dbReference>
<dbReference type="InterPro" id="IPR010664">
    <property type="entry name" value="LipoPS_assembly_LptC-rel"/>
</dbReference>
<proteinExistence type="predicted"/>
<gene>
    <name evidence="2" type="ORF">SAMN06265173_101370</name>
</gene>
<sequence>MAWRETLYSRIISWLKVIFPLAALAILSTLFLLSRGRDSTNAIPYSRVDLQERMKEGMVNKPHFSGATSGGDLITFTAETAKPDPQDDSKALAEKLSAQIDLTSGTKITFASDTALLDTKQETARLTGGVVVVSSTGYDVRTDSITTSMREVAAETDGPVSGTGPAGTIDAGKMVLSTDPETKDAHLLFTNRVKLIYHPQN</sequence>
<organism evidence="2 3">
    <name type="scientific">Thalassovita litoralis</name>
    <dbReference type="NCBI Taxonomy" id="1010611"/>
    <lineage>
        <taxon>Bacteria</taxon>
        <taxon>Pseudomonadati</taxon>
        <taxon>Pseudomonadota</taxon>
        <taxon>Alphaproteobacteria</taxon>
        <taxon>Rhodobacterales</taxon>
        <taxon>Roseobacteraceae</taxon>
        <taxon>Thalassovita</taxon>
    </lineage>
</organism>
<feature type="transmembrane region" description="Helical" evidence="1">
    <location>
        <begin position="12"/>
        <end position="33"/>
    </location>
</feature>